<evidence type="ECO:0000256" key="8">
    <source>
        <dbReference type="ARBA" id="ARBA00023004"/>
    </source>
</evidence>
<dbReference type="Proteomes" id="UP001174694">
    <property type="component" value="Unassembled WGS sequence"/>
</dbReference>
<dbReference type="PANTHER" id="PTHR11056:SF0">
    <property type="entry name" value="HOMOGENTISATE 1,2-DIOXYGENASE"/>
    <property type="match status" value="1"/>
</dbReference>
<accession>A0AA38R330</accession>
<evidence type="ECO:0000256" key="4">
    <source>
        <dbReference type="ARBA" id="ARBA00013127"/>
    </source>
</evidence>
<feature type="binding site" evidence="9">
    <location>
        <position position="363"/>
    </location>
    <ligand>
        <name>Fe cation</name>
        <dbReference type="ChEBI" id="CHEBI:24875"/>
    </ligand>
</feature>
<dbReference type="EMBL" id="JANBVO010000045">
    <property type="protein sequence ID" value="KAJ9134090.1"/>
    <property type="molecule type" value="Genomic_DNA"/>
</dbReference>
<keyword evidence="6" id="KW-0223">Dioxygenase</keyword>
<evidence type="ECO:0000256" key="3">
    <source>
        <dbReference type="ARBA" id="ARBA00007757"/>
    </source>
</evidence>
<dbReference type="AlphaFoldDB" id="A0AA38R330"/>
<dbReference type="GO" id="GO:0006559">
    <property type="term" value="P:L-phenylalanine catabolic process"/>
    <property type="evidence" value="ECO:0007669"/>
    <property type="project" value="InterPro"/>
</dbReference>
<evidence type="ECO:0000256" key="9">
    <source>
        <dbReference type="PIRSR" id="PIRSR605708-2"/>
    </source>
</evidence>
<dbReference type="InterPro" id="IPR014710">
    <property type="entry name" value="RmlC-like_jellyroll"/>
</dbReference>
<evidence type="ECO:0000256" key="6">
    <source>
        <dbReference type="ARBA" id="ARBA00022964"/>
    </source>
</evidence>
<evidence type="ECO:0000256" key="7">
    <source>
        <dbReference type="ARBA" id="ARBA00023002"/>
    </source>
</evidence>
<evidence type="ECO:0000256" key="2">
    <source>
        <dbReference type="ARBA" id="ARBA00004704"/>
    </source>
</evidence>
<dbReference type="GO" id="GO:0046872">
    <property type="term" value="F:metal ion binding"/>
    <property type="evidence" value="ECO:0007669"/>
    <property type="project" value="UniProtKB-KW"/>
</dbReference>
<keyword evidence="8 9" id="KW-0408">Iron</keyword>
<evidence type="ECO:0000256" key="1">
    <source>
        <dbReference type="ARBA" id="ARBA00001962"/>
    </source>
</evidence>
<feature type="binding site" evidence="9">
    <location>
        <position position="399"/>
    </location>
    <ligand>
        <name>Fe cation</name>
        <dbReference type="ChEBI" id="CHEBI:24875"/>
    </ligand>
</feature>
<dbReference type="Pfam" id="PF20510">
    <property type="entry name" value="HgmA_N"/>
    <property type="match status" value="1"/>
</dbReference>
<dbReference type="InterPro" id="IPR005708">
    <property type="entry name" value="Homogentis_dOase"/>
</dbReference>
<comment type="pathway">
    <text evidence="2">Amino-acid degradation; L-phenylalanine degradation; acetoacetate and fumarate from L-phenylalanine: step 4/6.</text>
</comment>
<dbReference type="SUPFAM" id="SSF51182">
    <property type="entry name" value="RmlC-like cupins"/>
    <property type="match status" value="1"/>
</dbReference>
<keyword evidence="7" id="KW-0560">Oxidoreductase</keyword>
<sequence length="489" mass="54840">MDTTADIESKFGASAAGSRTTPPKGKEDPYRYQLGFGNYFSSEAVPDALPPPGRNVPQRCPYDLYSEQLNGSTFASYRETLQHVWMYRIRPAVAHSRPGPMPPTPDLEACFSKQNPNVEFTPLTYEWGPLEWPAENEQVTFVQGLKTMGGWGDPTMKEGLAMHLFACNASMGNQAFCNNDGDFLILPQVGRLEIQTELGRLMVKPGELCVVQAGLRWKVSLPDGKARGYVHEVFGAHFELPDLGVIGSNGLAHPRDFEYPVASFDMDKSTWEVIYKLTGDLFSYKQNHTPFDVVAWHGNYAPFKYDMEKFCPLACAMKEQCDPTIYTVLLAKSKAPRVSLSEFAVYTAKHITALDTYRPPYYHRNMATEMLGMIYGEYHGSVRDVQEGCLSCENSYMPHGDAYQAWKAATTRELKTEVMGKDALSFMFHLNNHFSLTKFALERNPSIKHIPGYEGDFWDDLQGHFMDHLDEVNVKLSAAGLPQLGQGPA</sequence>
<proteinExistence type="inferred from homology"/>
<keyword evidence="14" id="KW-1185">Reference proteome</keyword>
<dbReference type="InterPro" id="IPR046452">
    <property type="entry name" value="HgmA_N"/>
</dbReference>
<feature type="domain" description="Homogentisate 1,2-dioxygenase N-terminal" evidence="12">
    <location>
        <begin position="31"/>
        <end position="307"/>
    </location>
</feature>
<dbReference type="PANTHER" id="PTHR11056">
    <property type="entry name" value="HOMOGENTISATE 1,2-DIOXYGENASE"/>
    <property type="match status" value="1"/>
</dbReference>
<evidence type="ECO:0000313" key="14">
    <source>
        <dbReference type="Proteomes" id="UP001174694"/>
    </source>
</evidence>
<dbReference type="Gene3D" id="2.60.120.10">
    <property type="entry name" value="Jelly Rolls"/>
    <property type="match status" value="1"/>
</dbReference>
<evidence type="ECO:0000259" key="11">
    <source>
        <dbReference type="Pfam" id="PF04209"/>
    </source>
</evidence>
<evidence type="ECO:0000256" key="10">
    <source>
        <dbReference type="SAM" id="MobiDB-lite"/>
    </source>
</evidence>
<evidence type="ECO:0000259" key="12">
    <source>
        <dbReference type="Pfam" id="PF20510"/>
    </source>
</evidence>
<dbReference type="GO" id="GO:0006570">
    <property type="term" value="P:tyrosine metabolic process"/>
    <property type="evidence" value="ECO:0007669"/>
    <property type="project" value="InterPro"/>
</dbReference>
<dbReference type="InterPro" id="IPR046451">
    <property type="entry name" value="HgmA_C"/>
</dbReference>
<dbReference type="InterPro" id="IPR011051">
    <property type="entry name" value="RmlC_Cupin_sf"/>
</dbReference>
<feature type="binding site" evidence="9">
    <location>
        <position position="369"/>
    </location>
    <ligand>
        <name>Fe cation</name>
        <dbReference type="ChEBI" id="CHEBI:24875"/>
    </ligand>
</feature>
<name>A0AA38R330_9PEZI</name>
<organism evidence="13 14">
    <name type="scientific">Pleurostoma richardsiae</name>
    <dbReference type="NCBI Taxonomy" id="41990"/>
    <lineage>
        <taxon>Eukaryota</taxon>
        <taxon>Fungi</taxon>
        <taxon>Dikarya</taxon>
        <taxon>Ascomycota</taxon>
        <taxon>Pezizomycotina</taxon>
        <taxon>Sordariomycetes</taxon>
        <taxon>Sordariomycetidae</taxon>
        <taxon>Calosphaeriales</taxon>
        <taxon>Pleurostomataceae</taxon>
        <taxon>Pleurostoma</taxon>
    </lineage>
</organism>
<feature type="binding site" evidence="9">
    <location>
        <position position="378"/>
    </location>
    <ligand>
        <name>homogentisate</name>
        <dbReference type="ChEBI" id="CHEBI:16169"/>
    </ligand>
</feature>
<dbReference type="CDD" id="cd07000">
    <property type="entry name" value="cupin_HGO_N"/>
    <property type="match status" value="1"/>
</dbReference>
<feature type="binding site" evidence="9">
    <location>
        <position position="399"/>
    </location>
    <ligand>
        <name>homogentisate</name>
        <dbReference type="ChEBI" id="CHEBI:16169"/>
    </ligand>
</feature>
<comment type="caution">
    <text evidence="13">The sequence shown here is derived from an EMBL/GenBank/DDBJ whole genome shotgun (WGS) entry which is preliminary data.</text>
</comment>
<keyword evidence="5 9" id="KW-0479">Metal-binding</keyword>
<protein>
    <recommendedName>
        <fullName evidence="4">homogentisate 1,2-dioxygenase</fullName>
        <ecNumber evidence="4">1.13.11.5</ecNumber>
    </recommendedName>
</protein>
<dbReference type="Pfam" id="PF04209">
    <property type="entry name" value="HgmA_C"/>
    <property type="match status" value="1"/>
</dbReference>
<dbReference type="GO" id="GO:0004411">
    <property type="term" value="F:homogentisate 1,2-dioxygenase activity"/>
    <property type="evidence" value="ECO:0007669"/>
    <property type="project" value="UniProtKB-EC"/>
</dbReference>
<comment type="cofactor">
    <cofactor evidence="1 9">
        <name>Fe cation</name>
        <dbReference type="ChEBI" id="CHEBI:24875"/>
    </cofactor>
</comment>
<comment type="similarity">
    <text evidence="3">Belongs to the homogentisate dioxygenase family.</text>
</comment>
<reference evidence="13" key="1">
    <citation type="submission" date="2022-07" db="EMBL/GenBank/DDBJ databases">
        <title>Fungi with potential for degradation of polypropylene.</title>
        <authorList>
            <person name="Gostincar C."/>
        </authorList>
    </citation>
    <scope>NUCLEOTIDE SEQUENCE</scope>
    <source>
        <strain evidence="13">EXF-13308</strain>
    </source>
</reference>
<evidence type="ECO:0000256" key="5">
    <source>
        <dbReference type="ARBA" id="ARBA00022723"/>
    </source>
</evidence>
<evidence type="ECO:0000313" key="13">
    <source>
        <dbReference type="EMBL" id="KAJ9134090.1"/>
    </source>
</evidence>
<feature type="domain" description="Homogentisate 1,2-dioxygenase C-terminal" evidence="11">
    <location>
        <begin position="309"/>
        <end position="462"/>
    </location>
</feature>
<dbReference type="EC" id="1.13.11.5" evidence="4"/>
<dbReference type="GO" id="GO:0005737">
    <property type="term" value="C:cytoplasm"/>
    <property type="evidence" value="ECO:0007669"/>
    <property type="project" value="TreeGrafter"/>
</dbReference>
<feature type="region of interest" description="Disordered" evidence="10">
    <location>
        <begin position="1"/>
        <end position="29"/>
    </location>
</feature>
<gene>
    <name evidence="13" type="ORF">NKR23_g10312</name>
</gene>